<dbReference type="GO" id="GO:0005524">
    <property type="term" value="F:ATP binding"/>
    <property type="evidence" value="ECO:0007669"/>
    <property type="project" value="UniProtKB-KW"/>
</dbReference>
<dbReference type="Pfam" id="PF00005">
    <property type="entry name" value="ABC_tran"/>
    <property type="match status" value="2"/>
</dbReference>
<dbReference type="InterPro" id="IPR017896">
    <property type="entry name" value="4Fe4S_Fe-S-bd"/>
</dbReference>
<dbReference type="InterPro" id="IPR027417">
    <property type="entry name" value="P-loop_NTPase"/>
</dbReference>
<dbReference type="InterPro" id="IPR017900">
    <property type="entry name" value="4Fe4S_Fe_S_CS"/>
</dbReference>
<dbReference type="AlphaFoldDB" id="A0A481SAL0"/>
<reference evidence="5" key="1">
    <citation type="submission" date="2018-06" db="EMBL/GenBank/DDBJ databases">
        <title>ATPases in Philasterides dicentarchi.</title>
        <authorList>
            <person name="Folgueira I."/>
            <person name="deFelipe A."/>
            <person name="Lamas J."/>
            <person name="Leiro J."/>
        </authorList>
    </citation>
    <scope>NUCLEOTIDE SEQUENCE</scope>
</reference>
<feature type="domain" description="ABC transporter" evidence="3">
    <location>
        <begin position="24"/>
        <end position="307"/>
    </location>
</feature>
<dbReference type="SUPFAM" id="SSF54862">
    <property type="entry name" value="4Fe-4S ferredoxins"/>
    <property type="match status" value="1"/>
</dbReference>
<dbReference type="FunFam" id="3.40.50.300:FF:000144">
    <property type="entry name" value="ATP-binding cassette sub-family E member 1"/>
    <property type="match status" value="1"/>
</dbReference>
<feature type="domain" description="ABC transporter" evidence="3">
    <location>
        <begin position="332"/>
        <end position="556"/>
    </location>
</feature>
<evidence type="ECO:0000259" key="3">
    <source>
        <dbReference type="PROSITE" id="PS50893"/>
    </source>
</evidence>
<dbReference type="Gene3D" id="3.40.50.300">
    <property type="entry name" value="P-loop containing nucleotide triphosphate hydrolases"/>
    <property type="match status" value="2"/>
</dbReference>
<organism evidence="5">
    <name type="scientific">Philasterides dicentrarchi</name>
    <dbReference type="NCBI Taxonomy" id="282688"/>
    <lineage>
        <taxon>Eukaryota</taxon>
        <taxon>Sar</taxon>
        <taxon>Alveolata</taxon>
        <taxon>Ciliophora</taxon>
        <taxon>Intramacronucleata</taxon>
        <taxon>Oligohymenophorea</taxon>
        <taxon>Scuticociliatia</taxon>
        <taxon>Philasterida</taxon>
        <taxon>Philasteridae</taxon>
        <taxon>Philasterides</taxon>
    </lineage>
</organism>
<keyword evidence="2" id="KW-0067">ATP-binding</keyword>
<accession>A0A481SAL0</accession>
<dbReference type="SMART" id="SM00382">
    <property type="entry name" value="AAA"/>
    <property type="match status" value="2"/>
</dbReference>
<dbReference type="PROSITE" id="PS51379">
    <property type="entry name" value="4FE4S_FER_2"/>
    <property type="match status" value="1"/>
</dbReference>
<dbReference type="SUPFAM" id="SSF52540">
    <property type="entry name" value="P-loop containing nucleoside triphosphate hydrolases"/>
    <property type="match status" value="2"/>
</dbReference>
<dbReference type="EMBL" id="MH444720">
    <property type="protein sequence ID" value="QBH22567.1"/>
    <property type="molecule type" value="mRNA"/>
</dbReference>
<feature type="domain" description="4Fe-4S ferredoxin-type" evidence="4">
    <location>
        <begin position="1"/>
        <end position="29"/>
    </location>
</feature>
<dbReference type="PRINTS" id="PR01868">
    <property type="entry name" value="ABCEFAMILY"/>
</dbReference>
<evidence type="ECO:0000259" key="4">
    <source>
        <dbReference type="PROSITE" id="PS51379"/>
    </source>
</evidence>
<dbReference type="InterPro" id="IPR013283">
    <property type="entry name" value="RLI1"/>
</dbReference>
<dbReference type="Pfam" id="PF00037">
    <property type="entry name" value="Fer4"/>
    <property type="match status" value="1"/>
</dbReference>
<evidence type="ECO:0000256" key="1">
    <source>
        <dbReference type="ARBA" id="ARBA00022741"/>
    </source>
</evidence>
<dbReference type="PROSITE" id="PS00198">
    <property type="entry name" value="4FE4S_FER_1"/>
    <property type="match status" value="1"/>
</dbReference>
<evidence type="ECO:0000256" key="2">
    <source>
        <dbReference type="ARBA" id="ARBA00022840"/>
    </source>
</evidence>
<protein>
    <submittedName>
        <fullName evidence="5">Ribosome biogenesis/translation initiation ATPase RLI</fullName>
    </submittedName>
</protein>
<dbReference type="PROSITE" id="PS50893">
    <property type="entry name" value="ABC_TRANSPORTER_2"/>
    <property type="match status" value="2"/>
</dbReference>
<dbReference type="InterPro" id="IPR003593">
    <property type="entry name" value="AAA+_ATPase"/>
</dbReference>
<dbReference type="PROSITE" id="PS00211">
    <property type="entry name" value="ABC_TRANSPORTER_1"/>
    <property type="match status" value="1"/>
</dbReference>
<sequence length="591" mass="67143">MANISEILCVGCNLCVKKCPYQAIKIINLPQNLSSQVTHRYGKNAFKLHRLPTPRQGQVLGLVGTNGIGKSTALRILSGDLKPNLGEYDKNIEWKDVIKSKLFKGGELQNFFTNLLENSLSTQMKPQYVDSIPKGLPKAVREFSVKQIIDNKVKGVENRIKKENGDSEDDKKRADEKIEEFRAIVDQLYEELELKHLHDRIVGKEQLSGGELQRFAIMITAISMKNILMFDEPSSYLDIKQRLRAAKVIRNIVERDSSTYIIAVEHDLSVLDYLSDFICCLYGEQAAYGIVTMPFTVREGINVFLAGNIPTENMRFRDYELTFKVQQDLDTNKKQDIISSYKYPAMEKKLGSFELQVDAGQFLDSQIIVLLGQNGTGKTTFIKMLAGKDKAYHGQIPELSVSYKPQTINPKWEGTVRELLQTRVQDKYMHPQFQTDVAKPMMLDEIIENHVKALSGGELQRVAICLALCMPAIVYLIDEPSAYLDSEQRIITAKVIKRFIINAKRCGFIVEHDFIMATYLADFVIVYEGTPGQKCKANTPQDLVSGMNRFLSLMAVSFRRDPTNFRPRINKANSEKDREQKLAGNYFCLEE</sequence>
<keyword evidence="1" id="KW-0547">Nucleotide-binding</keyword>
<name>A0A481SAL0_9CILI</name>
<dbReference type="GO" id="GO:0016887">
    <property type="term" value="F:ATP hydrolysis activity"/>
    <property type="evidence" value="ECO:0007669"/>
    <property type="project" value="InterPro"/>
</dbReference>
<dbReference type="PANTHER" id="PTHR19248">
    <property type="entry name" value="ATP-BINDING TRANSPORT PROTEIN-RELATED"/>
    <property type="match status" value="1"/>
</dbReference>
<proteinExistence type="evidence at transcript level"/>
<dbReference type="InterPro" id="IPR017871">
    <property type="entry name" value="ABC_transporter-like_CS"/>
</dbReference>
<dbReference type="InterPro" id="IPR003439">
    <property type="entry name" value="ABC_transporter-like_ATP-bd"/>
</dbReference>
<evidence type="ECO:0000313" key="5">
    <source>
        <dbReference type="EMBL" id="QBH22567.1"/>
    </source>
</evidence>